<dbReference type="GeneID" id="106757762"/>
<keyword evidence="1" id="KW-0677">Repeat</keyword>
<dbReference type="InterPro" id="IPR046848">
    <property type="entry name" value="E_motif"/>
</dbReference>
<dbReference type="Pfam" id="PF01535">
    <property type="entry name" value="PPR"/>
    <property type="match status" value="1"/>
</dbReference>
<evidence type="ECO:0000256" key="1">
    <source>
        <dbReference type="ARBA" id="ARBA00022737"/>
    </source>
</evidence>
<dbReference type="Pfam" id="PF20431">
    <property type="entry name" value="E_motif"/>
    <property type="match status" value="1"/>
</dbReference>
<dbReference type="InterPro" id="IPR002885">
    <property type="entry name" value="PPR_rpt"/>
</dbReference>
<dbReference type="FunFam" id="1.25.40.10:FF:000227">
    <property type="entry name" value="Pentatricopeptide repeat-containing protein At3g13880"/>
    <property type="match status" value="1"/>
</dbReference>
<dbReference type="AlphaFoldDB" id="A0A3Q0ET51"/>
<reference evidence="3" key="1">
    <citation type="journal article" date="2014" name="Nat. Commun.">
        <title>Genome sequence of mungbean and insights into evolution within Vigna species.</title>
        <authorList>
            <person name="Kang Y.J."/>
            <person name="Kim S.K."/>
            <person name="Kim M.Y."/>
            <person name="Lestari P."/>
            <person name="Kim K.H."/>
            <person name="Ha B.K."/>
            <person name="Jun T.H."/>
            <person name="Hwang W.J."/>
            <person name="Lee T."/>
            <person name="Lee J."/>
            <person name="Shim S."/>
            <person name="Yoon M.Y."/>
            <person name="Jang Y.E."/>
            <person name="Han K.S."/>
            <person name="Taeprayoon P."/>
            <person name="Yoon N."/>
            <person name="Somta P."/>
            <person name="Tanya P."/>
            <person name="Kim K.S."/>
            <person name="Gwag J.G."/>
            <person name="Moon J.K."/>
            <person name="Lee Y.H."/>
            <person name="Park B.S."/>
            <person name="Bombarely A."/>
            <person name="Doyle J.J."/>
            <person name="Jackson S.A."/>
            <person name="Schafleitner R."/>
            <person name="Srinives P."/>
            <person name="Varshney R.K."/>
            <person name="Lee S.H."/>
        </authorList>
    </citation>
    <scope>NUCLEOTIDE SEQUENCE [LARGE SCALE GENOMIC DNA]</scope>
    <source>
        <strain evidence="3">cv. VC1973A</strain>
    </source>
</reference>
<keyword evidence="3" id="KW-1185">Reference proteome</keyword>
<proteinExistence type="predicted"/>
<name>A0A3Q0ET51_VIGRR</name>
<evidence type="ECO:0000313" key="3">
    <source>
        <dbReference type="Proteomes" id="UP000087766"/>
    </source>
</evidence>
<dbReference type="FunFam" id="1.25.40.10:FF:000344">
    <property type="entry name" value="Pentatricopeptide repeat-containing protein"/>
    <property type="match status" value="1"/>
</dbReference>
<dbReference type="Pfam" id="PF13812">
    <property type="entry name" value="PPR_3"/>
    <property type="match status" value="1"/>
</dbReference>
<dbReference type="PROSITE" id="PS51375">
    <property type="entry name" value="PPR"/>
    <property type="match status" value="4"/>
</dbReference>
<dbReference type="PANTHER" id="PTHR47926">
    <property type="entry name" value="PENTATRICOPEPTIDE REPEAT-CONTAINING PROTEIN"/>
    <property type="match status" value="1"/>
</dbReference>
<dbReference type="NCBIfam" id="TIGR00756">
    <property type="entry name" value="PPR"/>
    <property type="match status" value="4"/>
</dbReference>
<organism evidence="3 4">
    <name type="scientific">Vigna radiata var. radiata</name>
    <name type="common">Mung bean</name>
    <name type="synonym">Phaseolus aureus</name>
    <dbReference type="NCBI Taxonomy" id="3916"/>
    <lineage>
        <taxon>Eukaryota</taxon>
        <taxon>Viridiplantae</taxon>
        <taxon>Streptophyta</taxon>
        <taxon>Embryophyta</taxon>
        <taxon>Tracheophyta</taxon>
        <taxon>Spermatophyta</taxon>
        <taxon>Magnoliopsida</taxon>
        <taxon>eudicotyledons</taxon>
        <taxon>Gunneridae</taxon>
        <taxon>Pentapetalae</taxon>
        <taxon>rosids</taxon>
        <taxon>fabids</taxon>
        <taxon>Fabales</taxon>
        <taxon>Fabaceae</taxon>
        <taxon>Papilionoideae</taxon>
        <taxon>50 kb inversion clade</taxon>
        <taxon>NPAAA clade</taxon>
        <taxon>indigoferoid/millettioid clade</taxon>
        <taxon>Phaseoleae</taxon>
        <taxon>Vigna</taxon>
    </lineage>
</organism>
<dbReference type="InterPro" id="IPR011990">
    <property type="entry name" value="TPR-like_helical_dom_sf"/>
</dbReference>
<feature type="repeat" description="PPR" evidence="2">
    <location>
        <begin position="358"/>
        <end position="392"/>
    </location>
</feature>
<dbReference type="GO" id="GO:0099402">
    <property type="term" value="P:plant organ development"/>
    <property type="evidence" value="ECO:0007669"/>
    <property type="project" value="UniProtKB-ARBA"/>
</dbReference>
<feature type="repeat" description="PPR" evidence="2">
    <location>
        <begin position="130"/>
        <end position="164"/>
    </location>
</feature>
<dbReference type="InterPro" id="IPR046960">
    <property type="entry name" value="PPR_At4g14850-like_plant"/>
</dbReference>
<sequence>MIIPSQIRCIYNCTRPIVSTRVVSSLSTDLSTNNYINLMCKQQHYKEALDAFNFNLEKSSIHLEPSTYANLILACTNFRSLNYGKKIHDHISKSKCQPDLVLQNHILNMYAKCGSLKDARKFFDAMKLRNVVSWTIMISGYMQNDEENDAIIMYIQMLRSGYLPDQYTFGSIIKACCIGADIDFGRQLHGHVIKSGVFSACGSLLEPEFGRQIHGVCAKLGLGRNIFAGCSLCDMYAKFGFLPLAERAFYQIESPDLVSWNAIIAAFSDSGHVNEAVSFFRQMMHTGLMPDDITFLSLLCPCGSFLTRNQGMQMHSYIIKVGLDKEAAVCNSLLTMYTKCSSLHDAFNVFTYLGKRANLVSWNAILSACLQHKHAGEAFRLFKLMLVSENKPDNITITTILGTCAELASLEVGNQVHCFTVKSGLVVDVSVRNRLIDMYAKCGSLKHARDVFDSTQNPDIVSWSSLIVGYAQFGLGHEALNLFRMMRNLGVQPNEVTYLGVLSACSHIGLVEEGWHLYKTMEVELGIAPTREHVSCIVDLLARAGCLYEAENFIKKTGFDPDITTWKTLLASCKTHGNVDIGKQAAENILKLDPFNSAALVLLSNINASAGNWKEVARLRHLMKQMGVQKVPGQSWIEFKDQIHVFFSEDSSHPQSGKIYTMLEDLWLQMLDHGYDPCQSGKILLITSELEKHGF</sequence>
<dbReference type="GO" id="GO:0003723">
    <property type="term" value="F:RNA binding"/>
    <property type="evidence" value="ECO:0007669"/>
    <property type="project" value="InterPro"/>
</dbReference>
<dbReference type="FunFam" id="1.25.40.10:FF:000158">
    <property type="entry name" value="pentatricopeptide repeat-containing protein At2g33680"/>
    <property type="match status" value="1"/>
</dbReference>
<dbReference type="Gene3D" id="1.25.40.10">
    <property type="entry name" value="Tetratricopeptide repeat domain"/>
    <property type="match status" value="4"/>
</dbReference>
<dbReference type="PANTHER" id="PTHR47926:SF420">
    <property type="entry name" value="REPEAT-CONTAINING PROTEIN, PUTATIVE-RELATED"/>
    <property type="match status" value="1"/>
</dbReference>
<dbReference type="RefSeq" id="XP_022634900.1">
    <property type="nucleotide sequence ID" value="XM_022779179.1"/>
</dbReference>
<dbReference type="GO" id="GO:0009451">
    <property type="term" value="P:RNA modification"/>
    <property type="evidence" value="ECO:0007669"/>
    <property type="project" value="InterPro"/>
</dbReference>
<protein>
    <submittedName>
        <fullName evidence="4">Pentatricopeptide repeat-containing protein At3g53360, mitochondrial isoform X3</fullName>
    </submittedName>
</protein>
<dbReference type="FunFam" id="1.25.40.10:FF:000689">
    <property type="entry name" value="Tetratricopeptide repeat (TPR)-like superfamily protein"/>
    <property type="match status" value="1"/>
</dbReference>
<feature type="repeat" description="PPR" evidence="2">
    <location>
        <begin position="459"/>
        <end position="493"/>
    </location>
</feature>
<feature type="repeat" description="PPR" evidence="2">
    <location>
        <begin position="256"/>
        <end position="290"/>
    </location>
</feature>
<reference evidence="4" key="2">
    <citation type="submission" date="2025-08" db="UniProtKB">
        <authorList>
            <consortium name="RefSeq"/>
        </authorList>
    </citation>
    <scope>IDENTIFICATION</scope>
    <source>
        <tissue evidence="4">Leaf</tissue>
    </source>
</reference>
<gene>
    <name evidence="4" type="primary">LOC106757762</name>
</gene>
<evidence type="ECO:0000313" key="4">
    <source>
        <dbReference type="RefSeq" id="XP_022634900.1"/>
    </source>
</evidence>
<evidence type="ECO:0000256" key="2">
    <source>
        <dbReference type="PROSITE-ProRule" id="PRU00708"/>
    </source>
</evidence>
<dbReference type="Pfam" id="PF13041">
    <property type="entry name" value="PPR_2"/>
    <property type="match status" value="4"/>
</dbReference>
<accession>A0A3Q0ET51</accession>
<dbReference type="Proteomes" id="UP000087766">
    <property type="component" value="Chromosome 3"/>
</dbReference>